<dbReference type="Gene3D" id="1.20.1050.10">
    <property type="match status" value="1"/>
</dbReference>
<dbReference type="InterPro" id="IPR004046">
    <property type="entry name" value="GST_C"/>
</dbReference>
<dbReference type="SUPFAM" id="SSF47616">
    <property type="entry name" value="GST C-terminal domain-like"/>
    <property type="match status" value="1"/>
</dbReference>
<name>A0A1R1PBQ8_ZANCU</name>
<dbReference type="InterPro" id="IPR036249">
    <property type="entry name" value="Thioredoxin-like_sf"/>
</dbReference>
<dbReference type="PROSITE" id="PS50404">
    <property type="entry name" value="GST_NTER"/>
    <property type="match status" value="1"/>
</dbReference>
<dbReference type="OrthoDB" id="414243at2759"/>
<comment type="caution">
    <text evidence="3">The sequence shown here is derived from an EMBL/GenBank/DDBJ whole genome shotgun (WGS) entry which is preliminary data.</text>
</comment>
<dbReference type="PANTHER" id="PTHR11571:SF150">
    <property type="entry name" value="GLUTATHIONE S-TRANSFERASE"/>
    <property type="match status" value="1"/>
</dbReference>
<dbReference type="AlphaFoldDB" id="A0A1R1PBQ8"/>
<dbReference type="InterPro" id="IPR004045">
    <property type="entry name" value="Glutathione_S-Trfase_N"/>
</dbReference>
<protein>
    <submittedName>
        <fullName evidence="3">Putative glutathione S-transferase 6</fullName>
    </submittedName>
</protein>
<dbReference type="EMBL" id="LSSK01001935">
    <property type="protein sequence ID" value="OMH78407.1"/>
    <property type="molecule type" value="Genomic_DNA"/>
</dbReference>
<evidence type="ECO:0000313" key="4">
    <source>
        <dbReference type="Proteomes" id="UP000188320"/>
    </source>
</evidence>
<dbReference type="Proteomes" id="UP000188320">
    <property type="component" value="Unassembled WGS sequence"/>
</dbReference>
<dbReference type="Gene3D" id="3.40.30.10">
    <property type="entry name" value="Glutaredoxin"/>
    <property type="match status" value="1"/>
</dbReference>
<feature type="domain" description="GST C-terminal" evidence="2">
    <location>
        <begin position="84"/>
        <end position="194"/>
    </location>
</feature>
<accession>A0A1R1PBQ8</accession>
<evidence type="ECO:0000259" key="2">
    <source>
        <dbReference type="PROSITE" id="PS50405"/>
    </source>
</evidence>
<proteinExistence type="predicted"/>
<keyword evidence="3" id="KW-0808">Transferase</keyword>
<dbReference type="PANTHER" id="PTHR11571">
    <property type="entry name" value="GLUTATHIONE S-TRANSFERASE"/>
    <property type="match status" value="1"/>
</dbReference>
<evidence type="ECO:0000313" key="3">
    <source>
        <dbReference type="EMBL" id="OMH78407.1"/>
    </source>
</evidence>
<organism evidence="3 4">
    <name type="scientific">Zancudomyces culisetae</name>
    <name type="common">Gut fungus</name>
    <name type="synonym">Smittium culisetae</name>
    <dbReference type="NCBI Taxonomy" id="1213189"/>
    <lineage>
        <taxon>Eukaryota</taxon>
        <taxon>Fungi</taxon>
        <taxon>Fungi incertae sedis</taxon>
        <taxon>Zoopagomycota</taxon>
        <taxon>Kickxellomycotina</taxon>
        <taxon>Harpellomycetes</taxon>
        <taxon>Harpellales</taxon>
        <taxon>Legeriomycetaceae</taxon>
        <taxon>Zancudomyces</taxon>
    </lineage>
</organism>
<dbReference type="InterPro" id="IPR050213">
    <property type="entry name" value="GST_superfamily"/>
</dbReference>
<reference evidence="4" key="1">
    <citation type="submission" date="2017-01" db="EMBL/GenBank/DDBJ databases">
        <authorList>
            <person name="Wang Y."/>
            <person name="White M."/>
            <person name="Kvist S."/>
            <person name="Moncalvo J.-M."/>
        </authorList>
    </citation>
    <scope>NUCLEOTIDE SEQUENCE [LARGE SCALE GENOMIC DNA]</scope>
    <source>
        <strain evidence="4">COL-18-3</strain>
    </source>
</reference>
<dbReference type="GO" id="GO:0004364">
    <property type="term" value="F:glutathione transferase activity"/>
    <property type="evidence" value="ECO:0007669"/>
    <property type="project" value="TreeGrafter"/>
</dbReference>
<sequence>MSTYELLYFPMNLGRANITRIMLNSAGATLKSACPAWPAEKENMPYGRLPVLVETKADGSKFTLCESQAIERYIARKYGFLPADLEQSAIAESYVDNIVDSIDLFYKHHYVEKNNASKEAVQEAVKYLISRHEPILAANPSGHYIGNKLSYPDIYLYHLYFMLTETGLTDFINESTAPHMTKLAKSLAALPAVQ</sequence>
<evidence type="ECO:0000259" key="1">
    <source>
        <dbReference type="PROSITE" id="PS50404"/>
    </source>
</evidence>
<feature type="domain" description="GST N-terminal" evidence="1">
    <location>
        <begin position="1"/>
        <end position="82"/>
    </location>
</feature>
<keyword evidence="4" id="KW-1185">Reference proteome</keyword>
<dbReference type="Pfam" id="PF14497">
    <property type="entry name" value="GST_C_3"/>
    <property type="match status" value="1"/>
</dbReference>
<dbReference type="GO" id="GO:0006749">
    <property type="term" value="P:glutathione metabolic process"/>
    <property type="evidence" value="ECO:0007669"/>
    <property type="project" value="TreeGrafter"/>
</dbReference>
<gene>
    <name evidence="3" type="ORF">AX774_g8207</name>
</gene>
<dbReference type="InterPro" id="IPR036282">
    <property type="entry name" value="Glutathione-S-Trfase_C_sf"/>
</dbReference>
<dbReference type="InterPro" id="IPR010987">
    <property type="entry name" value="Glutathione-S-Trfase_C-like"/>
</dbReference>
<dbReference type="PROSITE" id="PS50405">
    <property type="entry name" value="GST_CTER"/>
    <property type="match status" value="1"/>
</dbReference>
<dbReference type="SUPFAM" id="SSF52833">
    <property type="entry name" value="Thioredoxin-like"/>
    <property type="match status" value="1"/>
</dbReference>